<evidence type="ECO:0000313" key="2">
    <source>
        <dbReference type="Proteomes" id="UP000887013"/>
    </source>
</evidence>
<protein>
    <submittedName>
        <fullName evidence="1">Uncharacterized protein</fullName>
    </submittedName>
</protein>
<comment type="caution">
    <text evidence="1">The sequence shown here is derived from an EMBL/GenBank/DDBJ whole genome shotgun (WGS) entry which is preliminary data.</text>
</comment>
<organism evidence="1 2">
    <name type="scientific">Nephila pilipes</name>
    <name type="common">Giant wood spider</name>
    <name type="synonym">Nephila maculata</name>
    <dbReference type="NCBI Taxonomy" id="299642"/>
    <lineage>
        <taxon>Eukaryota</taxon>
        <taxon>Metazoa</taxon>
        <taxon>Ecdysozoa</taxon>
        <taxon>Arthropoda</taxon>
        <taxon>Chelicerata</taxon>
        <taxon>Arachnida</taxon>
        <taxon>Araneae</taxon>
        <taxon>Araneomorphae</taxon>
        <taxon>Entelegynae</taxon>
        <taxon>Araneoidea</taxon>
        <taxon>Nephilidae</taxon>
        <taxon>Nephila</taxon>
    </lineage>
</organism>
<keyword evidence="2" id="KW-1185">Reference proteome</keyword>
<sequence length="141" mass="15570">MFIFYATGQSSSSIHSQQQTPFWSPLRALFFGDSIQSYVLAHNKDDTQGVSGDPKYKQGEFQQCGNSAAANLSRVASNMATVDYESVAMETRHGAAQRWEKVGTRAMYFVVLSRGEPILQSPSVFGKRDGQISRAEDNGHI</sequence>
<dbReference type="AlphaFoldDB" id="A0A8X6P8X1"/>
<name>A0A8X6P8X1_NEPPI</name>
<evidence type="ECO:0000313" key="1">
    <source>
        <dbReference type="EMBL" id="GFT53795.1"/>
    </source>
</evidence>
<proteinExistence type="predicted"/>
<dbReference type="OrthoDB" id="6409306at2759"/>
<reference evidence="1" key="1">
    <citation type="submission" date="2020-08" db="EMBL/GenBank/DDBJ databases">
        <title>Multicomponent nature underlies the extraordinary mechanical properties of spider dragline silk.</title>
        <authorList>
            <person name="Kono N."/>
            <person name="Nakamura H."/>
            <person name="Mori M."/>
            <person name="Yoshida Y."/>
            <person name="Ohtoshi R."/>
            <person name="Malay A.D."/>
            <person name="Moran D.A.P."/>
            <person name="Tomita M."/>
            <person name="Numata K."/>
            <person name="Arakawa K."/>
        </authorList>
    </citation>
    <scope>NUCLEOTIDE SEQUENCE</scope>
</reference>
<dbReference type="Proteomes" id="UP000887013">
    <property type="component" value="Unassembled WGS sequence"/>
</dbReference>
<accession>A0A8X6P8X1</accession>
<gene>
    <name evidence="1" type="ORF">NPIL_578181</name>
</gene>
<dbReference type="EMBL" id="BMAW01017409">
    <property type="protein sequence ID" value="GFT53795.1"/>
    <property type="molecule type" value="Genomic_DNA"/>
</dbReference>